<gene>
    <name evidence="2" type="ORF">LCGC14_2767220</name>
</gene>
<protein>
    <recommendedName>
        <fullName evidence="1">ERCC4 domain-containing protein</fullName>
    </recommendedName>
</protein>
<dbReference type="InterPro" id="IPR006166">
    <property type="entry name" value="ERCC4_domain"/>
</dbReference>
<dbReference type="GO" id="GO:0003677">
    <property type="term" value="F:DNA binding"/>
    <property type="evidence" value="ECO:0007669"/>
    <property type="project" value="InterPro"/>
</dbReference>
<proteinExistence type="predicted"/>
<dbReference type="InterPro" id="IPR011335">
    <property type="entry name" value="Restrct_endonuc-II-like"/>
</dbReference>
<dbReference type="Pfam" id="PF02732">
    <property type="entry name" value="ERCC4"/>
    <property type="match status" value="1"/>
</dbReference>
<sequence length="172" mass="19317">FVLRWDDMDSLHPTIIIARNEQIPFEFTNMPSEPGTLVTGDYSVKGLEHLITVERKSLDDLLRCIGTDRDRFKRELQRMRAYRFRLLVVEASAADLEAGEWRSKLTPASVMGSLAAWTGQYSLPVWLAGTHDAGARFVERFLYQAARCIASEAQAFDASPAKPRLQPVAACS</sequence>
<evidence type="ECO:0000313" key="2">
    <source>
        <dbReference type="EMBL" id="KKK86039.1"/>
    </source>
</evidence>
<dbReference type="GO" id="GO:0004518">
    <property type="term" value="F:nuclease activity"/>
    <property type="evidence" value="ECO:0007669"/>
    <property type="project" value="InterPro"/>
</dbReference>
<accession>A0A0F9B5X3</accession>
<dbReference type="SMART" id="SM00891">
    <property type="entry name" value="ERCC4"/>
    <property type="match status" value="1"/>
</dbReference>
<evidence type="ECO:0000259" key="1">
    <source>
        <dbReference type="SMART" id="SM00891"/>
    </source>
</evidence>
<dbReference type="EMBL" id="LAZR01051031">
    <property type="protein sequence ID" value="KKK86039.1"/>
    <property type="molecule type" value="Genomic_DNA"/>
</dbReference>
<feature type="non-terminal residue" evidence="2">
    <location>
        <position position="1"/>
    </location>
</feature>
<feature type="domain" description="ERCC4" evidence="1">
    <location>
        <begin position="14"/>
        <end position="93"/>
    </location>
</feature>
<name>A0A0F9B5X3_9ZZZZ</name>
<dbReference type="AlphaFoldDB" id="A0A0F9B5X3"/>
<dbReference type="GO" id="GO:0006259">
    <property type="term" value="P:DNA metabolic process"/>
    <property type="evidence" value="ECO:0007669"/>
    <property type="project" value="UniProtKB-ARBA"/>
</dbReference>
<organism evidence="2">
    <name type="scientific">marine sediment metagenome</name>
    <dbReference type="NCBI Taxonomy" id="412755"/>
    <lineage>
        <taxon>unclassified sequences</taxon>
        <taxon>metagenomes</taxon>
        <taxon>ecological metagenomes</taxon>
    </lineage>
</organism>
<dbReference type="Gene3D" id="3.40.50.10130">
    <property type="match status" value="1"/>
</dbReference>
<dbReference type="SUPFAM" id="SSF52980">
    <property type="entry name" value="Restriction endonuclease-like"/>
    <property type="match status" value="1"/>
</dbReference>
<reference evidence="2" key="1">
    <citation type="journal article" date="2015" name="Nature">
        <title>Complex archaea that bridge the gap between prokaryotes and eukaryotes.</title>
        <authorList>
            <person name="Spang A."/>
            <person name="Saw J.H."/>
            <person name="Jorgensen S.L."/>
            <person name="Zaremba-Niedzwiedzka K."/>
            <person name="Martijn J."/>
            <person name="Lind A.E."/>
            <person name="van Eijk R."/>
            <person name="Schleper C."/>
            <person name="Guy L."/>
            <person name="Ettema T.J."/>
        </authorList>
    </citation>
    <scope>NUCLEOTIDE SEQUENCE</scope>
</reference>
<comment type="caution">
    <text evidence="2">The sequence shown here is derived from an EMBL/GenBank/DDBJ whole genome shotgun (WGS) entry which is preliminary data.</text>
</comment>